<dbReference type="SUPFAM" id="SSF48452">
    <property type="entry name" value="TPR-like"/>
    <property type="match status" value="2"/>
</dbReference>
<dbReference type="SUPFAM" id="SSF81901">
    <property type="entry name" value="HCP-like"/>
    <property type="match status" value="1"/>
</dbReference>
<dbReference type="SMART" id="SM00028">
    <property type="entry name" value="TPR"/>
    <property type="match status" value="3"/>
</dbReference>
<dbReference type="OrthoDB" id="9991317at2759"/>
<dbReference type="EMBL" id="JADNYJ010000042">
    <property type="protein sequence ID" value="KAF8901389.1"/>
    <property type="molecule type" value="Genomic_DNA"/>
</dbReference>
<comment type="caution">
    <text evidence="2">The sequence shown here is derived from an EMBL/GenBank/DDBJ whole genome shotgun (WGS) entry which is preliminary data.</text>
</comment>
<dbReference type="Pfam" id="PF12770">
    <property type="entry name" value="CHAT"/>
    <property type="match status" value="1"/>
</dbReference>
<feature type="domain" description="CHAT" evidence="1">
    <location>
        <begin position="1210"/>
        <end position="1504"/>
    </location>
</feature>
<sequence length="1505" mass="165471">MAVPDGTITSSLTLDNSTSMVDVQSKIYLEDIFIEFTVEDSSTAVPSILNIRTFNDGDVENSVALERVAPNKWRYDDVIEVAGDLTFVVTWDENQNSGQVNLTQAEFVEALNNSEGHSSIIREISKAFSLKLSCNVLSLPLEEEIASQEGVQEDEDDGLATQLAEDPDRILAIALELPDDTEDNVKAHLLNLCGDQFFQRFRETRSESDINTSIRAYDLAIQLMPTEDPTTSDFQYNAAGAYGERFTLTGDLSDLETATSKFKISVDGTSDDNPTLPARLNTLSNYYQLRYNRTENPSDISEAISSQLRAIELTLDGHPAQIKRLTNLGVYYRTRFDIAGDLSDINEAIAPQEKALELISFRHPDRPIILSNLADSYTSRFDHTGDLADVSKALAYLHECRDLTQEGDVDMPARQSSLGNTYQARFSQTGNLSDISDAIDAQKKAIQLTPLGHEDMSMRLNNLGISFQKKFEHTGDLADILEAISLQQKAVDLTPNTHTTIPHMLNNLGISYRSLFNRTGALTDISKAISLLKESIQRTPEDSIGLPRMLNNVGSSQTARFRHTGDLADISEAIRSQQKAVELAPDGHTEKPDMLSNLSGSLLARFQRTGDMSDLGEAVFAQQEAIRLTPIGRIGIPRMLSNLGTLYETRFERIGELKDISEAITSHQKAVKLTPSGDADLARRLAGLGSAYDVQFNRTGDLKDISEAISYFQKAVLLTPDDHIELPNRLSALGTLYRQRFDHAGDVADISEAIAYQQQAVDRTPDGHALMPWFLNNFGTSYLARFEHSGDANDISAAITHFQNSTQLTPEGDANMPVRLTNLANAYLVRFKHTGDLMEIDQVVLYHQKAIDLTAENDAAMPIRFNNIGVAHQARFGHTEDLADIAKAISAQEKAVDLSPEGHFHMPIILGNLGLSYASRFQFTHDSSDGLAAAAKHRLAATYPMGTPSIKLIAAKRWAEIANDIDRQHLLDAYTTAINLMSQVVGLDQTIQKRHTNLPDISDVSTSAAAAAFELGKVDTALEVLEEGRCLVWNQLNNLRTPMDALRAEDPVLADGLVRVSTALEFAGSRLETGLPIPGTGLAQKMLVQDQVTAHVKLAEEWQTLLTRVRKIPNFQDFLRPPTCSTMMRRLPESGIVVLINVHQQRCDALGLVSGSDKPVAIPLPDFSYRKAEALRINLRAHLRASGVRVRGAQPITRGLRLDHKRGIRAILAQLWLQLVKPILDGLGYSEPSTEPLRIWWCATGPLAFLPIHAAGIYGGPNTTIPSVLSDFAISSYTPTLRALIDKASKLATIGRQREGLFMISQPNTPNLPPIPETKVEIQAIQRLMKGCNFPVLCLEGAAATVDQVIINMETHTSIHFACHANQDTSEPLKSGFALQDGHLELSTIIQKRLGAADLAFLSACQTSTGDEKLSEEAVHLAAGMLAAGYRGVVATMWSIQDKYGPEIAEDFYAKLTEDKAGLKGEKACLALHYATGQLRKRLVESEIDVESSLLAWVPYVHFGL</sequence>
<dbReference type="PANTHER" id="PTHR19959">
    <property type="entry name" value="KINESIN LIGHT CHAIN"/>
    <property type="match status" value="1"/>
</dbReference>
<evidence type="ECO:0000313" key="3">
    <source>
        <dbReference type="Proteomes" id="UP000724874"/>
    </source>
</evidence>
<dbReference type="PANTHER" id="PTHR19959:SF119">
    <property type="entry name" value="FUNGAL LIPASE-LIKE DOMAIN-CONTAINING PROTEIN"/>
    <property type="match status" value="1"/>
</dbReference>
<proteinExistence type="predicted"/>
<organism evidence="2 3">
    <name type="scientific">Gymnopilus junonius</name>
    <name type="common">Spectacular rustgill mushroom</name>
    <name type="synonym">Gymnopilus spectabilis subsp. junonius</name>
    <dbReference type="NCBI Taxonomy" id="109634"/>
    <lineage>
        <taxon>Eukaryota</taxon>
        <taxon>Fungi</taxon>
        <taxon>Dikarya</taxon>
        <taxon>Basidiomycota</taxon>
        <taxon>Agaricomycotina</taxon>
        <taxon>Agaricomycetes</taxon>
        <taxon>Agaricomycetidae</taxon>
        <taxon>Agaricales</taxon>
        <taxon>Agaricineae</taxon>
        <taxon>Hymenogastraceae</taxon>
        <taxon>Gymnopilus</taxon>
    </lineage>
</organism>
<dbReference type="InterPro" id="IPR024983">
    <property type="entry name" value="CHAT_dom"/>
</dbReference>
<protein>
    <submittedName>
        <fullName evidence="2">CHAT domain-containing protein</fullName>
    </submittedName>
</protein>
<reference evidence="2" key="1">
    <citation type="submission" date="2020-11" db="EMBL/GenBank/DDBJ databases">
        <authorList>
            <consortium name="DOE Joint Genome Institute"/>
            <person name="Ahrendt S."/>
            <person name="Riley R."/>
            <person name="Andreopoulos W."/>
            <person name="LaButti K."/>
            <person name="Pangilinan J."/>
            <person name="Ruiz-duenas F.J."/>
            <person name="Barrasa J.M."/>
            <person name="Sanchez-Garcia M."/>
            <person name="Camarero S."/>
            <person name="Miyauchi S."/>
            <person name="Serrano A."/>
            <person name="Linde D."/>
            <person name="Babiker R."/>
            <person name="Drula E."/>
            <person name="Ayuso-Fernandez I."/>
            <person name="Pacheco R."/>
            <person name="Padilla G."/>
            <person name="Ferreira P."/>
            <person name="Barriuso J."/>
            <person name="Kellner H."/>
            <person name="Castanera R."/>
            <person name="Alfaro M."/>
            <person name="Ramirez L."/>
            <person name="Pisabarro A.G."/>
            <person name="Kuo A."/>
            <person name="Tritt A."/>
            <person name="Lipzen A."/>
            <person name="He G."/>
            <person name="Yan M."/>
            <person name="Ng V."/>
            <person name="Cullen D."/>
            <person name="Martin F."/>
            <person name="Rosso M.-N."/>
            <person name="Henrissat B."/>
            <person name="Hibbett D."/>
            <person name="Martinez A.T."/>
            <person name="Grigoriev I.V."/>
        </authorList>
    </citation>
    <scope>NUCLEOTIDE SEQUENCE</scope>
    <source>
        <strain evidence="2">AH 44721</strain>
    </source>
</reference>
<dbReference type="InterPro" id="IPR019734">
    <property type="entry name" value="TPR_rpt"/>
</dbReference>
<name>A0A9P5NNL9_GYMJU</name>
<keyword evidence="3" id="KW-1185">Reference proteome</keyword>
<gene>
    <name evidence="2" type="ORF">CPB84DRAFT_1824732</name>
</gene>
<evidence type="ECO:0000259" key="1">
    <source>
        <dbReference type="Pfam" id="PF12770"/>
    </source>
</evidence>
<dbReference type="Proteomes" id="UP000724874">
    <property type="component" value="Unassembled WGS sequence"/>
</dbReference>
<dbReference type="Gene3D" id="1.25.40.10">
    <property type="entry name" value="Tetratricopeptide repeat domain"/>
    <property type="match status" value="3"/>
</dbReference>
<accession>A0A9P5NNL9</accession>
<evidence type="ECO:0000313" key="2">
    <source>
        <dbReference type="EMBL" id="KAF8901389.1"/>
    </source>
</evidence>
<dbReference type="InterPro" id="IPR011990">
    <property type="entry name" value="TPR-like_helical_dom_sf"/>
</dbReference>